<dbReference type="RefSeq" id="YP_009002317.1">
    <property type="nucleotide sequence ID" value="NC_023464.1"/>
</dbReference>
<dbReference type="GO" id="GO:0009532">
    <property type="term" value="C:plastid stroma"/>
    <property type="evidence" value="ECO:0007669"/>
    <property type="project" value="UniProtKB-ARBA"/>
</dbReference>
<keyword evidence="3" id="KW-0934">Plastid</keyword>
<dbReference type="CDD" id="cd07017">
    <property type="entry name" value="S14_ClpP_2"/>
    <property type="match status" value="1"/>
</dbReference>
<dbReference type="PRINTS" id="PR00127">
    <property type="entry name" value="CLPPROTEASEP"/>
</dbReference>
<dbReference type="GO" id="GO:0004176">
    <property type="term" value="F:ATP-dependent peptidase activity"/>
    <property type="evidence" value="ECO:0007669"/>
    <property type="project" value="InterPro"/>
</dbReference>
<dbReference type="Pfam" id="PF00574">
    <property type="entry name" value="CLP_protease"/>
    <property type="match status" value="1"/>
</dbReference>
<dbReference type="AlphaFoldDB" id="W1IM31"/>
<proteinExistence type="inferred from homology"/>
<keyword evidence="3" id="KW-0378">Hydrolase</keyword>
<dbReference type="GO" id="GO:0009368">
    <property type="term" value="C:endopeptidase Clp complex"/>
    <property type="evidence" value="ECO:0007669"/>
    <property type="project" value="TreeGrafter"/>
</dbReference>
<evidence type="ECO:0000256" key="2">
    <source>
        <dbReference type="RuleBase" id="RU003567"/>
    </source>
</evidence>
<dbReference type="SUPFAM" id="SSF52096">
    <property type="entry name" value="ClpP/crotonase"/>
    <property type="match status" value="1"/>
</dbReference>
<organism evidence="3">
    <name type="scientific">Orobanche gracilis</name>
    <dbReference type="NCBI Taxonomy" id="223107"/>
    <lineage>
        <taxon>Eukaryota</taxon>
        <taxon>Viridiplantae</taxon>
        <taxon>Streptophyta</taxon>
        <taxon>Embryophyta</taxon>
        <taxon>Tracheophyta</taxon>
        <taxon>Spermatophyta</taxon>
        <taxon>Magnoliopsida</taxon>
        <taxon>eudicotyledons</taxon>
        <taxon>Gunneridae</taxon>
        <taxon>Pentapetalae</taxon>
        <taxon>asterids</taxon>
        <taxon>lamiids</taxon>
        <taxon>Lamiales</taxon>
        <taxon>Orobanchaceae</taxon>
        <taxon>Orobancheae</taxon>
        <taxon>Orobanche</taxon>
    </lineage>
</organism>
<comment type="similarity">
    <text evidence="1 2">Belongs to the peptidase S14 family.</text>
</comment>
<dbReference type="GeneID" id="18267420"/>
<keyword evidence="3" id="KW-0645">Protease</keyword>
<dbReference type="InterPro" id="IPR023562">
    <property type="entry name" value="ClpP/TepA"/>
</dbReference>
<reference evidence="3" key="1">
    <citation type="submission" date="2013-12" db="EMBL/GenBank/DDBJ databases">
        <title>Mechanisms of functional and physical genome reduction in photosynthetic and nonphotosynthetic parasitic plants.</title>
        <authorList>
            <person name="Wicke S."/>
            <person name="Mueller K.F."/>
            <person name="DePamphilis C.W."/>
            <person name="Quandt D."/>
            <person name="Wickett N.J."/>
            <person name="Zhang Y."/>
            <person name="Renner S.S."/>
            <person name="Schneeweiss G.M."/>
        </authorList>
    </citation>
    <scope>NUCLEOTIDE SEQUENCE</scope>
</reference>
<dbReference type="EMBL" id="HG803179">
    <property type="protein sequence ID" value="CDL78873.1"/>
    <property type="molecule type" value="Genomic_DNA"/>
</dbReference>
<protein>
    <recommendedName>
        <fullName evidence="2">ATP-dependent Clp protease proteolytic subunit</fullName>
    </recommendedName>
</protein>
<dbReference type="PANTHER" id="PTHR10381">
    <property type="entry name" value="ATP-DEPENDENT CLP PROTEASE PROTEOLYTIC SUBUNIT"/>
    <property type="match status" value="1"/>
</dbReference>
<geneLocation type="non-photosynthetic plastid" evidence="3"/>
<dbReference type="InterPro" id="IPR001907">
    <property type="entry name" value="ClpP"/>
</dbReference>
<dbReference type="GO" id="GO:0004252">
    <property type="term" value="F:serine-type endopeptidase activity"/>
    <property type="evidence" value="ECO:0007669"/>
    <property type="project" value="InterPro"/>
</dbReference>
<dbReference type="InterPro" id="IPR029045">
    <property type="entry name" value="ClpP/crotonase-like_dom_sf"/>
</dbReference>
<gene>
    <name evidence="3" type="primary">clpP</name>
</gene>
<dbReference type="PANTHER" id="PTHR10381:SF11">
    <property type="entry name" value="ATP-DEPENDENT CLP PROTEASE PROTEOLYTIC SUBUNIT, MITOCHONDRIAL"/>
    <property type="match status" value="1"/>
</dbReference>
<accession>W1IM31</accession>
<name>W1IM31_9LAMI</name>
<dbReference type="GO" id="GO:0006515">
    <property type="term" value="P:protein quality control for misfolded or incompletely synthesized proteins"/>
    <property type="evidence" value="ECO:0007669"/>
    <property type="project" value="TreeGrafter"/>
</dbReference>
<dbReference type="GO" id="GO:0051117">
    <property type="term" value="F:ATPase binding"/>
    <property type="evidence" value="ECO:0007669"/>
    <property type="project" value="TreeGrafter"/>
</dbReference>
<evidence type="ECO:0000256" key="1">
    <source>
        <dbReference type="ARBA" id="ARBA00007039"/>
    </source>
</evidence>
<evidence type="ECO:0000313" key="3">
    <source>
        <dbReference type="EMBL" id="CDL78873.1"/>
    </source>
</evidence>
<dbReference type="Gene3D" id="3.90.226.10">
    <property type="entry name" value="2-enoyl-CoA Hydratase, Chain A, domain 1"/>
    <property type="match status" value="1"/>
</dbReference>
<sequence>MPIGIPKVPFSIPGDNERGWDLISNELFRRRIFFVFGEMNEECVNKVIGGIIYFNHENPNRDQLVFINSRGGKLGIGLALYQAIRGSKAHITTIGLGIVAGTGCLALAAGNTRIALPNLLVKMHEPSHPPMFNKQAIDLMNELALMRAMYDNFVEAFSETTGQPKDIIKKDMKNNTLMTAKEAYDYGIIDQIAGAGDVSEIMRPYYNKNLL</sequence>